<dbReference type="PANTHER" id="PTHR42760">
    <property type="entry name" value="SHORT-CHAIN DEHYDROGENASES/REDUCTASES FAMILY MEMBER"/>
    <property type="match status" value="1"/>
</dbReference>
<evidence type="ECO:0000256" key="1">
    <source>
        <dbReference type="ARBA" id="ARBA00006484"/>
    </source>
</evidence>
<dbReference type="RefSeq" id="WP_200684154.1">
    <property type="nucleotide sequence ID" value="NZ_JAEPRQ010000001.1"/>
</dbReference>
<comment type="caution">
    <text evidence="2">The sequence shown here is derived from an EMBL/GenBank/DDBJ whole genome shotgun (WGS) entry which is preliminary data.</text>
</comment>
<dbReference type="PROSITE" id="PS00061">
    <property type="entry name" value="ADH_SHORT"/>
    <property type="match status" value="1"/>
</dbReference>
<dbReference type="NCBIfam" id="NF009386">
    <property type="entry name" value="PRK12745.1"/>
    <property type="match status" value="1"/>
</dbReference>
<dbReference type="InterPro" id="IPR020904">
    <property type="entry name" value="Sc_DH/Rdtase_CS"/>
</dbReference>
<dbReference type="AlphaFoldDB" id="A0A934SH10"/>
<dbReference type="PRINTS" id="PR00081">
    <property type="entry name" value="GDHRDH"/>
</dbReference>
<dbReference type="SUPFAM" id="SSF51735">
    <property type="entry name" value="NAD(P)-binding Rossmann-fold domains"/>
    <property type="match status" value="1"/>
</dbReference>
<dbReference type="InterPro" id="IPR036291">
    <property type="entry name" value="NAD(P)-bd_dom_sf"/>
</dbReference>
<proteinExistence type="inferred from homology"/>
<accession>A0A934SH10</accession>
<comment type="similarity">
    <text evidence="1">Belongs to the short-chain dehydrogenases/reductases (SDR) family.</text>
</comment>
<organism evidence="2 3">
    <name type="scientific">Paracoccus caeni</name>
    <dbReference type="NCBI Taxonomy" id="657651"/>
    <lineage>
        <taxon>Bacteria</taxon>
        <taxon>Pseudomonadati</taxon>
        <taxon>Pseudomonadota</taxon>
        <taxon>Alphaproteobacteria</taxon>
        <taxon>Rhodobacterales</taxon>
        <taxon>Paracoccaceae</taxon>
        <taxon>Paracoccus</taxon>
    </lineage>
</organism>
<evidence type="ECO:0000313" key="2">
    <source>
        <dbReference type="EMBL" id="MBK4215242.1"/>
    </source>
</evidence>
<dbReference type="GO" id="GO:0016616">
    <property type="term" value="F:oxidoreductase activity, acting on the CH-OH group of donors, NAD or NADP as acceptor"/>
    <property type="evidence" value="ECO:0007669"/>
    <property type="project" value="TreeGrafter"/>
</dbReference>
<keyword evidence="3" id="KW-1185">Reference proteome</keyword>
<dbReference type="Proteomes" id="UP000640485">
    <property type="component" value="Unassembled WGS sequence"/>
</dbReference>
<protein>
    <submittedName>
        <fullName evidence="2">3-ketoacyl-ACP reductase</fullName>
    </submittedName>
</protein>
<reference evidence="2" key="1">
    <citation type="submission" date="2021-01" db="EMBL/GenBank/DDBJ databases">
        <title>Paracoccus amoyensis sp. nov., isolated from the surface seawater along the coast of Xiamen Island, China.</title>
        <authorList>
            <person name="Lyu L."/>
        </authorList>
    </citation>
    <scope>NUCLEOTIDE SEQUENCE</scope>
    <source>
        <strain evidence="2">MJ17</strain>
    </source>
</reference>
<evidence type="ECO:0000313" key="3">
    <source>
        <dbReference type="Proteomes" id="UP000640485"/>
    </source>
</evidence>
<dbReference type="Pfam" id="PF13561">
    <property type="entry name" value="adh_short_C2"/>
    <property type="match status" value="1"/>
</dbReference>
<dbReference type="Gene3D" id="3.40.50.720">
    <property type="entry name" value="NAD(P)-binding Rossmann-like Domain"/>
    <property type="match status" value="1"/>
</dbReference>
<dbReference type="EMBL" id="JAEPRQ010000001">
    <property type="protein sequence ID" value="MBK4215242.1"/>
    <property type="molecule type" value="Genomic_DNA"/>
</dbReference>
<name>A0A934SH10_9RHOB</name>
<gene>
    <name evidence="2" type="ORF">JJJ17_04810</name>
</gene>
<sequence>MTTGPLALITGGQQGIGLGIAEALSRAGFRVVLVSDLPPDAPPARAALHRLGDRASYFRHDIADTAAIPGLLDRIVAAHGGIDCLISNAGVPARVRGDLLDMLPENFDWTMSVNLRGTFFLAQEVARRMIADPGEAYRSLIFVTSISASMVSTERGEYCMSKAGAAMMAQLFAARLAGDGIGVFDLRPGIIRSGMTEKVAEKYDRMIGDGLVPAGRWGKPADLGRIVVPLALGLLDFANGAVIPADGGLSIPRL</sequence>
<dbReference type="InterPro" id="IPR002347">
    <property type="entry name" value="SDR_fam"/>
</dbReference>